<dbReference type="AlphaFoldDB" id="A0A7Y4KG24"/>
<organism evidence="1 2">
    <name type="scientific">Corallococcus exercitus</name>
    <dbReference type="NCBI Taxonomy" id="2316736"/>
    <lineage>
        <taxon>Bacteria</taxon>
        <taxon>Pseudomonadati</taxon>
        <taxon>Myxococcota</taxon>
        <taxon>Myxococcia</taxon>
        <taxon>Myxococcales</taxon>
        <taxon>Cystobacterineae</taxon>
        <taxon>Myxococcaceae</taxon>
        <taxon>Corallococcus</taxon>
    </lineage>
</organism>
<dbReference type="InterPro" id="IPR009057">
    <property type="entry name" value="Homeodomain-like_sf"/>
</dbReference>
<evidence type="ECO:0000313" key="2">
    <source>
        <dbReference type="Proteomes" id="UP000563426"/>
    </source>
</evidence>
<gene>
    <name evidence="1" type="ORF">HMI49_08300</name>
</gene>
<accession>A0A7Y4KG24</accession>
<keyword evidence="2" id="KW-1185">Reference proteome</keyword>
<protein>
    <recommendedName>
        <fullName evidence="3">HTH-like domain-containing protein</fullName>
    </recommendedName>
</protein>
<proteinExistence type="predicted"/>
<reference evidence="1 2" key="1">
    <citation type="submission" date="2020-05" db="EMBL/GenBank/DDBJ databases">
        <authorList>
            <person name="Whitworth D."/>
        </authorList>
    </citation>
    <scope>NUCLEOTIDE SEQUENCE [LARGE SCALE GENOMIC DNA]</scope>
    <source>
        <strain evidence="1 2">AB043B</strain>
    </source>
</reference>
<evidence type="ECO:0000313" key="1">
    <source>
        <dbReference type="EMBL" id="NOK33191.1"/>
    </source>
</evidence>
<sequence>MSASLSPSSGKPYGLALVAATWRVPRATVYRHRARWLAALPPTARRGPKTALTDAALLEAIRGVLAASPFLGEGHRKVWARLRARGVRTSKARYLRRMREAGGLITTNLLSQQLGAVQPPTEIGVTGTFAAESRTT</sequence>
<name>A0A7Y4KG24_9BACT</name>
<dbReference type="Proteomes" id="UP000563426">
    <property type="component" value="Unassembled WGS sequence"/>
</dbReference>
<dbReference type="EMBL" id="JABFJV010000031">
    <property type="protein sequence ID" value="NOK33191.1"/>
    <property type="molecule type" value="Genomic_DNA"/>
</dbReference>
<evidence type="ECO:0008006" key="3">
    <source>
        <dbReference type="Google" id="ProtNLM"/>
    </source>
</evidence>
<dbReference type="SUPFAM" id="SSF46689">
    <property type="entry name" value="Homeodomain-like"/>
    <property type="match status" value="1"/>
</dbReference>
<comment type="caution">
    <text evidence="1">The sequence shown here is derived from an EMBL/GenBank/DDBJ whole genome shotgun (WGS) entry which is preliminary data.</text>
</comment>